<gene>
    <name evidence="1" type="ORF">D0Q65_18395</name>
</gene>
<protein>
    <submittedName>
        <fullName evidence="1">Uncharacterized protein</fullName>
    </submittedName>
</protein>
<dbReference type="AlphaFoldDB" id="A0A5T8TB11"/>
<proteinExistence type="predicted"/>
<accession>A0A5T8TB11</accession>
<evidence type="ECO:0000313" key="1">
    <source>
        <dbReference type="EMBL" id="EBN7839883.1"/>
    </source>
</evidence>
<organism evidence="1">
    <name type="scientific">Salmonella enterica</name>
    <name type="common">Salmonella choleraesuis</name>
    <dbReference type="NCBI Taxonomy" id="28901"/>
    <lineage>
        <taxon>Bacteria</taxon>
        <taxon>Pseudomonadati</taxon>
        <taxon>Pseudomonadota</taxon>
        <taxon>Gammaproteobacteria</taxon>
        <taxon>Enterobacterales</taxon>
        <taxon>Enterobacteriaceae</taxon>
        <taxon>Salmonella</taxon>
    </lineage>
</organism>
<sequence length="315" mass="36716">MINDEQRELLNRLNKIAEPMKRLSESCSPLTKHLNILKPVSGSFSGSIIEHKTITMCDNKNVSLNEIILVFRKLVKENTIFSPKCCKYIIDILNNVTGRDDLFKVYDFLYVYAEAEFKNAIKNILNEIKNNTQYVSFNQKIVTYNKLCDDIKHTAREIDFSLTDIEAGNLAGYFFFIHSNNNENAKASLMLVERSIIERVFIVPYKNIIIDFIRENINIIIQREKAQEQNIRHKKTRVNKNNQDVYMEVLRITEATLQVYPNVSTYALISKFERYFSGRKSVSYGTLRRWIEGYRKSTGKVARGTHTGFFHLIVE</sequence>
<name>A0A5T8TB11_SALER</name>
<dbReference type="EMBL" id="AAGGTI010000009">
    <property type="protein sequence ID" value="EBN7839883.1"/>
    <property type="molecule type" value="Genomic_DNA"/>
</dbReference>
<reference evidence="1" key="1">
    <citation type="submission" date="2018-08" db="EMBL/GenBank/DDBJ databases">
        <authorList>
            <consortium name="PulseNet: The National Subtyping Network for Foodborne Disease Surveillance"/>
            <person name="Tarr C.L."/>
            <person name="Trees E."/>
            <person name="Katz L.S."/>
            <person name="Carleton-Romer H.A."/>
            <person name="Stroika S."/>
            <person name="Kucerova Z."/>
            <person name="Roache K.F."/>
            <person name="Sabol A.L."/>
            <person name="Besser J."/>
            <person name="Gerner-Smidt P."/>
        </authorList>
    </citation>
    <scope>NUCLEOTIDE SEQUENCE</scope>
    <source>
        <strain evidence="1">PNUSAS050301</strain>
    </source>
</reference>
<comment type="caution">
    <text evidence="1">The sequence shown here is derived from an EMBL/GenBank/DDBJ whole genome shotgun (WGS) entry which is preliminary data.</text>
</comment>